<name>A0A3N2DAK5_9MICO</name>
<dbReference type="AlphaFoldDB" id="A0A3N2DAK5"/>
<proteinExistence type="predicted"/>
<sequence>MTSSDDPTRAIPFDELPGHPSPGRSTGRSPGRSVDPSPGRSTDTRTGQRAPRGHRRGRTVLAVVVSIVVLLTLAIGADRATLAWATSKAESLVTQELGAREVDVTLHGFPFLTQVASGSLDDVDLRAASLTVDGLLLTDVTGRAHGVPTSTTGTITSVEAEAVIPTATLQTLLDRELAERDLSDVAEALTVTVDGGRVAVDADLGLVTIGVDLVPSAAERAIDLDVATVRLAGVVIAPKDIPFGLGDRLLEMLGELSVPLDALPAGVSLDDLEMIDGGVRVRLSGSQVQLPLG</sequence>
<feature type="region of interest" description="Disordered" evidence="1">
    <location>
        <begin position="1"/>
        <end position="55"/>
    </location>
</feature>
<protein>
    <recommendedName>
        <fullName evidence="5">DUF2993 family protein</fullName>
    </recommendedName>
</protein>
<keyword evidence="2" id="KW-0472">Membrane</keyword>
<dbReference type="InterPro" id="IPR021373">
    <property type="entry name" value="DUF2993"/>
</dbReference>
<keyword evidence="2" id="KW-0812">Transmembrane</keyword>
<comment type="caution">
    <text evidence="3">The sequence shown here is derived from an EMBL/GenBank/DDBJ whole genome shotgun (WGS) entry which is preliminary data.</text>
</comment>
<feature type="transmembrane region" description="Helical" evidence="2">
    <location>
        <begin position="59"/>
        <end position="77"/>
    </location>
</feature>
<keyword evidence="4" id="KW-1185">Reference proteome</keyword>
<reference evidence="3 4" key="1">
    <citation type="submission" date="2018-11" db="EMBL/GenBank/DDBJ databases">
        <title>Sequencing the genomes of 1000 actinobacteria strains.</title>
        <authorList>
            <person name="Klenk H.-P."/>
        </authorList>
    </citation>
    <scope>NUCLEOTIDE SEQUENCE [LARGE SCALE GENOMIC DNA]</scope>
    <source>
        <strain evidence="3 4">DSM 13521</strain>
    </source>
</reference>
<dbReference type="EMBL" id="RKHQ01000001">
    <property type="protein sequence ID" value="ROR96817.1"/>
    <property type="molecule type" value="Genomic_DNA"/>
</dbReference>
<gene>
    <name evidence="3" type="ORF">EDD28_1408</name>
</gene>
<evidence type="ECO:0000256" key="2">
    <source>
        <dbReference type="SAM" id="Phobius"/>
    </source>
</evidence>
<accession>A0A3N2DAK5</accession>
<evidence type="ECO:0008006" key="5">
    <source>
        <dbReference type="Google" id="ProtNLM"/>
    </source>
</evidence>
<dbReference type="Proteomes" id="UP000275356">
    <property type="component" value="Unassembled WGS sequence"/>
</dbReference>
<evidence type="ECO:0000313" key="3">
    <source>
        <dbReference type="EMBL" id="ROR96817.1"/>
    </source>
</evidence>
<organism evidence="3 4">
    <name type="scientific">Salana multivorans</name>
    <dbReference type="NCBI Taxonomy" id="120377"/>
    <lineage>
        <taxon>Bacteria</taxon>
        <taxon>Bacillati</taxon>
        <taxon>Actinomycetota</taxon>
        <taxon>Actinomycetes</taxon>
        <taxon>Micrococcales</taxon>
        <taxon>Beutenbergiaceae</taxon>
        <taxon>Salana</taxon>
    </lineage>
</organism>
<dbReference type="OrthoDB" id="3215846at2"/>
<evidence type="ECO:0000313" key="4">
    <source>
        <dbReference type="Proteomes" id="UP000275356"/>
    </source>
</evidence>
<dbReference type="RefSeq" id="WP_123738948.1">
    <property type="nucleotide sequence ID" value="NZ_RKHQ01000001.1"/>
</dbReference>
<keyword evidence="2" id="KW-1133">Transmembrane helix</keyword>
<evidence type="ECO:0000256" key="1">
    <source>
        <dbReference type="SAM" id="MobiDB-lite"/>
    </source>
</evidence>
<dbReference type="Pfam" id="PF11209">
    <property type="entry name" value="LmeA"/>
    <property type="match status" value="1"/>
</dbReference>